<dbReference type="WBParaSite" id="MCU_002961-RA">
    <property type="protein sequence ID" value="MCU_002961-RA"/>
    <property type="gene ID" value="MCU_002961"/>
</dbReference>
<evidence type="ECO:0000313" key="1">
    <source>
        <dbReference type="WBParaSite" id="MCU_002961-RA"/>
    </source>
</evidence>
<dbReference type="AlphaFoldDB" id="A0A5K3ETN0"/>
<organism evidence="1">
    <name type="scientific">Mesocestoides corti</name>
    <name type="common">Flatworm</name>
    <dbReference type="NCBI Taxonomy" id="53468"/>
    <lineage>
        <taxon>Eukaryota</taxon>
        <taxon>Metazoa</taxon>
        <taxon>Spiralia</taxon>
        <taxon>Lophotrochozoa</taxon>
        <taxon>Platyhelminthes</taxon>
        <taxon>Cestoda</taxon>
        <taxon>Eucestoda</taxon>
        <taxon>Cyclophyllidea</taxon>
        <taxon>Mesocestoididae</taxon>
        <taxon>Mesocestoides</taxon>
    </lineage>
</organism>
<sequence>NGSYCWCESIVSKGASETSGSYQPALERTSRVYRRLAANRPGDAVFMRTSL</sequence>
<proteinExistence type="predicted"/>
<name>A0A5K3ETN0_MESCO</name>
<protein>
    <submittedName>
        <fullName evidence="1">N-acetyltransferase</fullName>
    </submittedName>
</protein>
<accession>A0A5K3ETN0</accession>
<reference evidence="1" key="1">
    <citation type="submission" date="2019-11" db="UniProtKB">
        <authorList>
            <consortium name="WormBaseParasite"/>
        </authorList>
    </citation>
    <scope>IDENTIFICATION</scope>
</reference>